<reference evidence="1 2" key="2">
    <citation type="submission" date="2013-04" db="EMBL/GenBank/DDBJ databases">
        <title>Comparative genomics of 12 strains of Erwinia amylovora identifies a pan-genome with a large conserved core and provides insights into host specificity.</title>
        <authorList>
            <person name="Mann R.A."/>
            <person name="Smits T.H.M."/>
            <person name="Buehlmann A."/>
            <person name="Blom J."/>
            <person name="Goesmann A."/>
            <person name="Frey J.E."/>
            <person name="Plummer K.M."/>
            <person name="Beer S.V."/>
            <person name="Luck J."/>
            <person name="Duffy B."/>
            <person name="Rodoni B."/>
        </authorList>
    </citation>
    <scope>NUCLEOTIDE SEQUENCE [LARGE SCALE GENOMIC DNA]</scope>
    <source>
        <strain evidence="2">CFBP 1232</strain>
    </source>
</reference>
<accession>A0A831A5F9</accession>
<evidence type="ECO:0000313" key="1">
    <source>
        <dbReference type="EMBL" id="CCO94069.1"/>
    </source>
</evidence>
<dbReference type="Proteomes" id="UP000013111">
    <property type="component" value="Unassembled WGS sequence"/>
</dbReference>
<dbReference type="EMBL" id="CAPB01000022">
    <property type="protein sequence ID" value="CCO94069.1"/>
    <property type="molecule type" value="Genomic_DNA"/>
</dbReference>
<protein>
    <submittedName>
        <fullName evidence="1">Uncharacterized protein</fullName>
    </submittedName>
</protein>
<organism evidence="1 2">
    <name type="scientific">Erwinia amylovora NBRC 12687 = CFBP 1232</name>
    <dbReference type="NCBI Taxonomy" id="1219359"/>
    <lineage>
        <taxon>Bacteria</taxon>
        <taxon>Pseudomonadati</taxon>
        <taxon>Pseudomonadota</taxon>
        <taxon>Gammaproteobacteria</taxon>
        <taxon>Enterobacterales</taxon>
        <taxon>Erwiniaceae</taxon>
        <taxon>Erwinia</taxon>
    </lineage>
</organism>
<gene>
    <name evidence="1" type="ORF">BN437_2142</name>
</gene>
<sequence>MITTPPPEDNFSSLAAVKKEGEKYTAFSDKLSRNLKWWFHHVSRAGHAARRVPVGAKQGA</sequence>
<evidence type="ECO:0000313" key="2">
    <source>
        <dbReference type="Proteomes" id="UP000013111"/>
    </source>
</evidence>
<proteinExistence type="predicted"/>
<name>A0A831A5F9_ERWAM</name>
<reference evidence="1 2" key="1">
    <citation type="submission" date="2012-11" db="EMBL/GenBank/DDBJ databases">
        <authorList>
            <person name="Linke B."/>
        </authorList>
    </citation>
    <scope>NUCLEOTIDE SEQUENCE [LARGE SCALE GENOMIC DNA]</scope>
    <source>
        <strain evidence="2">CFBP 1232</strain>
    </source>
</reference>
<dbReference type="AlphaFoldDB" id="A0A831A5F9"/>
<comment type="caution">
    <text evidence="1">The sequence shown here is derived from an EMBL/GenBank/DDBJ whole genome shotgun (WGS) entry which is preliminary data.</text>
</comment>